<evidence type="ECO:0000256" key="1">
    <source>
        <dbReference type="SAM" id="Phobius"/>
    </source>
</evidence>
<dbReference type="AlphaFoldDB" id="A0A644WC44"/>
<gene>
    <name evidence="2" type="ORF">SDC9_46356</name>
</gene>
<protein>
    <recommendedName>
        <fullName evidence="3">DUF4860 domain-containing protein</fullName>
    </recommendedName>
</protein>
<dbReference type="Pfam" id="PF16152">
    <property type="entry name" value="DUF4860"/>
    <property type="match status" value="1"/>
</dbReference>
<keyword evidence="1" id="KW-0472">Membrane</keyword>
<sequence>MAVLSEQDRGGALRTAVVLALCAVFLILAMGIALMGSGVYRGTVAAADENFTHRTALSYLVNQIRRGDIAGGVAVGSLEGSDAVVLTEGGYVTYLYCRDGQLRELYMEADTGLTAADGVPVLPLDALSVTLEDTRITLTVTTGDGTRHSVCVTPRSGVREVAGL</sequence>
<dbReference type="InterPro" id="IPR032340">
    <property type="entry name" value="DUF4860"/>
</dbReference>
<reference evidence="2" key="1">
    <citation type="submission" date="2019-08" db="EMBL/GenBank/DDBJ databases">
        <authorList>
            <person name="Kucharzyk K."/>
            <person name="Murdoch R.W."/>
            <person name="Higgins S."/>
            <person name="Loffler F."/>
        </authorList>
    </citation>
    <scope>NUCLEOTIDE SEQUENCE</scope>
</reference>
<evidence type="ECO:0000313" key="2">
    <source>
        <dbReference type="EMBL" id="MPM00133.1"/>
    </source>
</evidence>
<accession>A0A644WC44</accession>
<comment type="caution">
    <text evidence="2">The sequence shown here is derived from an EMBL/GenBank/DDBJ whole genome shotgun (WGS) entry which is preliminary data.</text>
</comment>
<organism evidence="2">
    <name type="scientific">bioreactor metagenome</name>
    <dbReference type="NCBI Taxonomy" id="1076179"/>
    <lineage>
        <taxon>unclassified sequences</taxon>
        <taxon>metagenomes</taxon>
        <taxon>ecological metagenomes</taxon>
    </lineage>
</organism>
<evidence type="ECO:0008006" key="3">
    <source>
        <dbReference type="Google" id="ProtNLM"/>
    </source>
</evidence>
<name>A0A644WC44_9ZZZZ</name>
<proteinExistence type="predicted"/>
<keyword evidence="1" id="KW-0812">Transmembrane</keyword>
<keyword evidence="1" id="KW-1133">Transmembrane helix</keyword>
<dbReference type="EMBL" id="VSSQ01000710">
    <property type="protein sequence ID" value="MPM00133.1"/>
    <property type="molecule type" value="Genomic_DNA"/>
</dbReference>
<feature type="transmembrane region" description="Helical" evidence="1">
    <location>
        <begin position="12"/>
        <end position="34"/>
    </location>
</feature>